<sequence>MGKREQEKTYWYKKLSVNLLIKLMKTCGRTENRLKRSFLAGNPSSAQNVMTYMPDFWGTIIRQQREHSERNKRATIDALISSGGSIRDKYAMLCKQIMERRQYAELGSATGVYKTLMKYLVGVPEVPLTVESINSYIAWDFSLAQGKMNLDRASPTPKHFAEEKDDCQKIAIFSY</sequence>
<dbReference type="Proteomes" id="UP001318860">
    <property type="component" value="Unassembled WGS sequence"/>
</dbReference>
<keyword evidence="2" id="KW-1185">Reference proteome</keyword>
<dbReference type="EMBL" id="JABTTQ020003346">
    <property type="protein sequence ID" value="KAK6118161.1"/>
    <property type="molecule type" value="Genomic_DNA"/>
</dbReference>
<gene>
    <name evidence="1" type="ORF">DH2020_048145</name>
</gene>
<name>A0ABR0U6P8_REHGL</name>
<organism evidence="1 2">
    <name type="scientific">Rehmannia glutinosa</name>
    <name type="common">Chinese foxglove</name>
    <dbReference type="NCBI Taxonomy" id="99300"/>
    <lineage>
        <taxon>Eukaryota</taxon>
        <taxon>Viridiplantae</taxon>
        <taxon>Streptophyta</taxon>
        <taxon>Embryophyta</taxon>
        <taxon>Tracheophyta</taxon>
        <taxon>Spermatophyta</taxon>
        <taxon>Magnoliopsida</taxon>
        <taxon>eudicotyledons</taxon>
        <taxon>Gunneridae</taxon>
        <taxon>Pentapetalae</taxon>
        <taxon>asterids</taxon>
        <taxon>lamiids</taxon>
        <taxon>Lamiales</taxon>
        <taxon>Orobanchaceae</taxon>
        <taxon>Rehmannieae</taxon>
        <taxon>Rehmannia</taxon>
    </lineage>
</organism>
<comment type="caution">
    <text evidence="1">The sequence shown here is derived from an EMBL/GenBank/DDBJ whole genome shotgun (WGS) entry which is preliminary data.</text>
</comment>
<protein>
    <submittedName>
        <fullName evidence="1">Uncharacterized protein</fullName>
    </submittedName>
</protein>
<dbReference type="PANTHER" id="PTHR47532:SF1">
    <property type="entry name" value="RETINAL-BINDING PROTEIN"/>
    <property type="match status" value="1"/>
</dbReference>
<proteinExistence type="predicted"/>
<accession>A0ABR0U6P8</accession>
<evidence type="ECO:0000313" key="2">
    <source>
        <dbReference type="Proteomes" id="UP001318860"/>
    </source>
</evidence>
<evidence type="ECO:0000313" key="1">
    <source>
        <dbReference type="EMBL" id="KAK6118161.1"/>
    </source>
</evidence>
<reference evidence="1 2" key="1">
    <citation type="journal article" date="2021" name="Comput. Struct. Biotechnol. J.">
        <title>De novo genome assembly of the potent medicinal plant Rehmannia glutinosa using nanopore technology.</title>
        <authorList>
            <person name="Ma L."/>
            <person name="Dong C."/>
            <person name="Song C."/>
            <person name="Wang X."/>
            <person name="Zheng X."/>
            <person name="Niu Y."/>
            <person name="Chen S."/>
            <person name="Feng W."/>
        </authorList>
    </citation>
    <scope>NUCLEOTIDE SEQUENCE [LARGE SCALE GENOMIC DNA]</scope>
    <source>
        <strain evidence="1">DH-2019</strain>
    </source>
</reference>
<dbReference type="PANTHER" id="PTHR47532">
    <property type="entry name" value="RETINAL-BINDING PROTEIN"/>
    <property type="match status" value="1"/>
</dbReference>